<protein>
    <submittedName>
        <fullName evidence="1">Uncharacterized protein</fullName>
    </submittedName>
</protein>
<name>A0A0A9B9T8_ARUDO</name>
<organism evidence="1">
    <name type="scientific">Arundo donax</name>
    <name type="common">Giant reed</name>
    <name type="synonym">Donax arundinaceus</name>
    <dbReference type="NCBI Taxonomy" id="35708"/>
    <lineage>
        <taxon>Eukaryota</taxon>
        <taxon>Viridiplantae</taxon>
        <taxon>Streptophyta</taxon>
        <taxon>Embryophyta</taxon>
        <taxon>Tracheophyta</taxon>
        <taxon>Spermatophyta</taxon>
        <taxon>Magnoliopsida</taxon>
        <taxon>Liliopsida</taxon>
        <taxon>Poales</taxon>
        <taxon>Poaceae</taxon>
        <taxon>PACMAD clade</taxon>
        <taxon>Arundinoideae</taxon>
        <taxon>Arundineae</taxon>
        <taxon>Arundo</taxon>
    </lineage>
</organism>
<reference evidence="1" key="2">
    <citation type="journal article" date="2015" name="Data Brief">
        <title>Shoot transcriptome of the giant reed, Arundo donax.</title>
        <authorList>
            <person name="Barrero R.A."/>
            <person name="Guerrero F.D."/>
            <person name="Moolhuijzen P."/>
            <person name="Goolsby J.A."/>
            <person name="Tidwell J."/>
            <person name="Bellgard S.E."/>
            <person name="Bellgard M.I."/>
        </authorList>
    </citation>
    <scope>NUCLEOTIDE SEQUENCE</scope>
    <source>
        <tissue evidence="1">Shoot tissue taken approximately 20 cm above the soil surface</tissue>
    </source>
</reference>
<sequence>MIMKWYYSEANVK</sequence>
<reference evidence="1" key="1">
    <citation type="submission" date="2014-09" db="EMBL/GenBank/DDBJ databases">
        <authorList>
            <person name="Magalhaes I.L.F."/>
            <person name="Oliveira U."/>
            <person name="Santos F.R."/>
            <person name="Vidigal T.H.D.A."/>
            <person name="Brescovit A.D."/>
            <person name="Santos A.J."/>
        </authorList>
    </citation>
    <scope>NUCLEOTIDE SEQUENCE</scope>
    <source>
        <tissue evidence="1">Shoot tissue taken approximately 20 cm above the soil surface</tissue>
    </source>
</reference>
<evidence type="ECO:0000313" key="1">
    <source>
        <dbReference type="EMBL" id="JAD60076.1"/>
    </source>
</evidence>
<accession>A0A0A9B9T8</accession>
<dbReference type="EMBL" id="GBRH01237819">
    <property type="protein sequence ID" value="JAD60076.1"/>
    <property type="molecule type" value="Transcribed_RNA"/>
</dbReference>
<proteinExistence type="predicted"/>